<keyword evidence="4 6" id="KW-1133">Transmembrane helix</keyword>
<evidence type="ECO:0000259" key="7">
    <source>
        <dbReference type="Pfam" id="PF00482"/>
    </source>
</evidence>
<evidence type="ECO:0000256" key="3">
    <source>
        <dbReference type="ARBA" id="ARBA00022692"/>
    </source>
</evidence>
<dbReference type="PANTHER" id="PTHR35007:SF4">
    <property type="entry name" value="CONSERVED TRANSMEMBRANE PROTEIN-RELATED"/>
    <property type="match status" value="1"/>
</dbReference>
<dbReference type="EMBL" id="FNFU01000030">
    <property type="protein sequence ID" value="SDL10913.1"/>
    <property type="molecule type" value="Genomic_DNA"/>
</dbReference>
<dbReference type="STRING" id="386301.SAMN05216282_1303"/>
<evidence type="ECO:0000256" key="6">
    <source>
        <dbReference type="SAM" id="Phobius"/>
    </source>
</evidence>
<feature type="transmembrane region" description="Helical" evidence="6">
    <location>
        <begin position="138"/>
        <end position="155"/>
    </location>
</feature>
<keyword evidence="2" id="KW-1003">Cell membrane</keyword>
<evidence type="ECO:0000256" key="5">
    <source>
        <dbReference type="ARBA" id="ARBA00023136"/>
    </source>
</evidence>
<sequence length="315" mass="33464">MVPVSATLAWGVFCGTALGVGLWSLVSLAPRLSRPRLANRLAPYLLDLSPEARAFVGRTSVDPIPVLGTLFSPGFHRLRDALSSLLGGAETTQRRLRQSGSAWSVDRFRSDQLVWAIVSLAGGAVAVLAVPAFRTMPLAAQVVLPVIAGVCAALVRDQLLRRAATVRLSRMKSELPTILEFLTLSLSAGEGILDALRRVSGTSSGELSRELATVVADVHAGVPLASALHTLSRQVQVPALTRFVDQVTGALDRGSPLAEVLRAQAQDAREEAKRDLLEVAGKKEVAMLVPVVFLILPLTILFAVFPGFVALQAGF</sequence>
<dbReference type="RefSeq" id="WP_256332774.1">
    <property type="nucleotide sequence ID" value="NZ_FNFU01000030.1"/>
</dbReference>
<keyword evidence="3 6" id="KW-0812">Transmembrane</keyword>
<evidence type="ECO:0000256" key="1">
    <source>
        <dbReference type="ARBA" id="ARBA00004651"/>
    </source>
</evidence>
<proteinExistence type="predicted"/>
<dbReference type="InterPro" id="IPR018076">
    <property type="entry name" value="T2SS_GspF_dom"/>
</dbReference>
<reference evidence="8 9" key="1">
    <citation type="submission" date="2016-10" db="EMBL/GenBank/DDBJ databases">
        <authorList>
            <person name="de Groot N.N."/>
        </authorList>
    </citation>
    <scope>NUCLEOTIDE SEQUENCE [LARGE SCALE GENOMIC DNA]</scope>
    <source>
        <strain evidence="8 9">CGMCC 1.5382</strain>
    </source>
</reference>
<feature type="transmembrane region" description="Helical" evidence="6">
    <location>
        <begin position="113"/>
        <end position="132"/>
    </location>
</feature>
<accession>A0A1G9HEK6</accession>
<feature type="transmembrane region" description="Helical" evidence="6">
    <location>
        <begin position="6"/>
        <end position="26"/>
    </location>
</feature>
<protein>
    <submittedName>
        <fullName evidence="8">Tight adherence protein C</fullName>
    </submittedName>
</protein>
<dbReference type="Pfam" id="PF00482">
    <property type="entry name" value="T2SSF"/>
    <property type="match status" value="1"/>
</dbReference>
<evidence type="ECO:0000313" key="9">
    <source>
        <dbReference type="Proteomes" id="UP000198701"/>
    </source>
</evidence>
<dbReference type="GO" id="GO:0005886">
    <property type="term" value="C:plasma membrane"/>
    <property type="evidence" value="ECO:0007669"/>
    <property type="project" value="UniProtKB-SubCell"/>
</dbReference>
<keyword evidence="9" id="KW-1185">Reference proteome</keyword>
<name>A0A1G9HEK6_9MICO</name>
<dbReference type="PANTHER" id="PTHR35007">
    <property type="entry name" value="INTEGRAL MEMBRANE PROTEIN-RELATED"/>
    <property type="match status" value="1"/>
</dbReference>
<feature type="domain" description="Type II secretion system protein GspF" evidence="7">
    <location>
        <begin position="179"/>
        <end position="304"/>
    </location>
</feature>
<feature type="transmembrane region" description="Helical" evidence="6">
    <location>
        <begin position="285"/>
        <end position="309"/>
    </location>
</feature>
<gene>
    <name evidence="8" type="ORF">SAMN05216282_1303</name>
</gene>
<evidence type="ECO:0000256" key="2">
    <source>
        <dbReference type="ARBA" id="ARBA00022475"/>
    </source>
</evidence>
<evidence type="ECO:0000256" key="4">
    <source>
        <dbReference type="ARBA" id="ARBA00022989"/>
    </source>
</evidence>
<comment type="subcellular location">
    <subcellularLocation>
        <location evidence="1">Cell membrane</location>
        <topology evidence="1">Multi-pass membrane protein</topology>
    </subcellularLocation>
</comment>
<keyword evidence="5 6" id="KW-0472">Membrane</keyword>
<dbReference type="Proteomes" id="UP000198701">
    <property type="component" value="Unassembled WGS sequence"/>
</dbReference>
<evidence type="ECO:0000313" key="8">
    <source>
        <dbReference type="EMBL" id="SDL10913.1"/>
    </source>
</evidence>
<dbReference type="AlphaFoldDB" id="A0A1G9HEK6"/>
<organism evidence="8 9">
    <name type="scientific">Cryobacterium psychrotolerans</name>
    <dbReference type="NCBI Taxonomy" id="386301"/>
    <lineage>
        <taxon>Bacteria</taxon>
        <taxon>Bacillati</taxon>
        <taxon>Actinomycetota</taxon>
        <taxon>Actinomycetes</taxon>
        <taxon>Micrococcales</taxon>
        <taxon>Microbacteriaceae</taxon>
        <taxon>Cryobacterium</taxon>
    </lineage>
</organism>